<gene>
    <name evidence="4" type="ORF">ACIBG2_43255</name>
</gene>
<dbReference type="Pfam" id="PF00881">
    <property type="entry name" value="Nitroreductase"/>
    <property type="match status" value="1"/>
</dbReference>
<accession>A0ABW7Z7V9</accession>
<evidence type="ECO:0000256" key="1">
    <source>
        <dbReference type="ARBA" id="ARBA00007118"/>
    </source>
</evidence>
<dbReference type="CDD" id="cd02062">
    <property type="entry name" value="Nitro_FMN_reductase"/>
    <property type="match status" value="1"/>
</dbReference>
<dbReference type="Gene3D" id="3.40.109.10">
    <property type="entry name" value="NADH Oxidase"/>
    <property type="match status" value="1"/>
</dbReference>
<feature type="domain" description="Nitroreductase" evidence="3">
    <location>
        <begin position="10"/>
        <end position="174"/>
    </location>
</feature>
<dbReference type="InterPro" id="IPR029479">
    <property type="entry name" value="Nitroreductase"/>
</dbReference>
<keyword evidence="5" id="KW-1185">Reference proteome</keyword>
<dbReference type="InterPro" id="IPR000415">
    <property type="entry name" value="Nitroreductase-like"/>
</dbReference>
<dbReference type="PANTHER" id="PTHR43673">
    <property type="entry name" value="NAD(P)H NITROREDUCTASE YDGI-RELATED"/>
    <property type="match status" value="1"/>
</dbReference>
<keyword evidence="2" id="KW-0560">Oxidoreductase</keyword>
<proteinExistence type="inferred from homology"/>
<dbReference type="EMBL" id="JBITGY010000014">
    <property type="protein sequence ID" value="MFI6504263.1"/>
    <property type="molecule type" value="Genomic_DNA"/>
</dbReference>
<dbReference type="SUPFAM" id="SSF55469">
    <property type="entry name" value="FMN-dependent nitroreductase-like"/>
    <property type="match status" value="1"/>
</dbReference>
<dbReference type="RefSeq" id="WP_397090016.1">
    <property type="nucleotide sequence ID" value="NZ_JBITGY010000014.1"/>
</dbReference>
<evidence type="ECO:0000256" key="2">
    <source>
        <dbReference type="ARBA" id="ARBA00023002"/>
    </source>
</evidence>
<protein>
    <submittedName>
        <fullName evidence="4">Nitroreductase family protein</fullName>
    </submittedName>
</protein>
<evidence type="ECO:0000259" key="3">
    <source>
        <dbReference type="Pfam" id="PF00881"/>
    </source>
</evidence>
<reference evidence="4 5" key="1">
    <citation type="submission" date="2024-10" db="EMBL/GenBank/DDBJ databases">
        <title>The Natural Products Discovery Center: Release of the First 8490 Sequenced Strains for Exploring Actinobacteria Biosynthetic Diversity.</title>
        <authorList>
            <person name="Kalkreuter E."/>
            <person name="Kautsar S.A."/>
            <person name="Yang D."/>
            <person name="Bader C.D."/>
            <person name="Teijaro C.N."/>
            <person name="Fluegel L."/>
            <person name="Davis C.M."/>
            <person name="Simpson J.R."/>
            <person name="Lauterbach L."/>
            <person name="Steele A.D."/>
            <person name="Gui C."/>
            <person name="Meng S."/>
            <person name="Li G."/>
            <person name="Viehrig K."/>
            <person name="Ye F."/>
            <person name="Su P."/>
            <person name="Kiefer A.F."/>
            <person name="Nichols A."/>
            <person name="Cepeda A.J."/>
            <person name="Yan W."/>
            <person name="Fan B."/>
            <person name="Jiang Y."/>
            <person name="Adhikari A."/>
            <person name="Zheng C.-J."/>
            <person name="Schuster L."/>
            <person name="Cowan T.M."/>
            <person name="Smanski M.J."/>
            <person name="Chevrette M.G."/>
            <person name="De Carvalho L.P.S."/>
            <person name="Shen B."/>
        </authorList>
    </citation>
    <scope>NUCLEOTIDE SEQUENCE [LARGE SCALE GENOMIC DNA]</scope>
    <source>
        <strain evidence="4 5">NPDC050545</strain>
    </source>
</reference>
<evidence type="ECO:0000313" key="5">
    <source>
        <dbReference type="Proteomes" id="UP001612741"/>
    </source>
</evidence>
<name>A0ABW7Z7V9_9ACTN</name>
<organism evidence="4 5">
    <name type="scientific">Nonomuraea typhae</name>
    <dbReference type="NCBI Taxonomy" id="2603600"/>
    <lineage>
        <taxon>Bacteria</taxon>
        <taxon>Bacillati</taxon>
        <taxon>Actinomycetota</taxon>
        <taxon>Actinomycetes</taxon>
        <taxon>Streptosporangiales</taxon>
        <taxon>Streptosporangiaceae</taxon>
        <taxon>Nonomuraea</taxon>
    </lineage>
</organism>
<dbReference type="Proteomes" id="UP001612741">
    <property type="component" value="Unassembled WGS sequence"/>
</dbReference>
<dbReference type="PANTHER" id="PTHR43673:SF10">
    <property type="entry name" value="NADH DEHYDROGENASE_NAD(P)H NITROREDUCTASE XCC3605-RELATED"/>
    <property type="match status" value="1"/>
</dbReference>
<comment type="caution">
    <text evidence="4">The sequence shown here is derived from an EMBL/GenBank/DDBJ whole genome shotgun (WGS) entry which is preliminary data.</text>
</comment>
<sequence>MDLFEALYTTRAMRRVRPDPIPVEVQRAILDAAVRAPSGGNAQNWRFLLADDPAIKAELGPLYRDGLRRLFETHYKEAKENADDRGRRVFASAQHLADHFEDYPLMLFAFVQHDPSGASVFPAVWSAQLAARAHGVGTSLTTILGLFHPKETLRVLGVPEGEGWRLACAVTFGYPTGRWDVAPRRPVHEVSYRNRWGEPVGFTVDEPLWRKPT</sequence>
<comment type="similarity">
    <text evidence="1">Belongs to the nitroreductase family.</text>
</comment>
<evidence type="ECO:0000313" key="4">
    <source>
        <dbReference type="EMBL" id="MFI6504263.1"/>
    </source>
</evidence>